<keyword evidence="1" id="KW-0472">Membrane</keyword>
<feature type="transmembrane region" description="Helical" evidence="1">
    <location>
        <begin position="14"/>
        <end position="38"/>
    </location>
</feature>
<dbReference type="AlphaFoldDB" id="A0A9W9Q9B7"/>
<reference evidence="2" key="2">
    <citation type="journal article" date="2023" name="IMA Fungus">
        <title>Comparative genomic study of the Penicillium genus elucidates a diverse pangenome and 15 lateral gene transfer events.</title>
        <authorList>
            <person name="Petersen C."/>
            <person name="Sorensen T."/>
            <person name="Nielsen M.R."/>
            <person name="Sondergaard T.E."/>
            <person name="Sorensen J.L."/>
            <person name="Fitzpatrick D.A."/>
            <person name="Frisvad J.C."/>
            <person name="Nielsen K.L."/>
        </authorList>
    </citation>
    <scope>NUCLEOTIDE SEQUENCE</scope>
    <source>
        <strain evidence="2">IBT 35673</strain>
    </source>
</reference>
<evidence type="ECO:0000313" key="2">
    <source>
        <dbReference type="EMBL" id="KAJ5329305.1"/>
    </source>
</evidence>
<proteinExistence type="predicted"/>
<evidence type="ECO:0000256" key="1">
    <source>
        <dbReference type="SAM" id="Phobius"/>
    </source>
</evidence>
<dbReference type="EMBL" id="JAPZBQ010000005">
    <property type="protein sequence ID" value="KAJ5329305.1"/>
    <property type="molecule type" value="Genomic_DNA"/>
</dbReference>
<name>A0A9W9Q9B7_PENBR</name>
<reference evidence="2" key="1">
    <citation type="submission" date="2022-12" db="EMBL/GenBank/DDBJ databases">
        <authorList>
            <person name="Petersen C."/>
        </authorList>
    </citation>
    <scope>NUCLEOTIDE SEQUENCE</scope>
    <source>
        <strain evidence="2">IBT 35673</strain>
    </source>
</reference>
<gene>
    <name evidence="2" type="ORF">N7452_009695</name>
</gene>
<evidence type="ECO:0000313" key="3">
    <source>
        <dbReference type="Proteomes" id="UP001147695"/>
    </source>
</evidence>
<protein>
    <submittedName>
        <fullName evidence="2">Uncharacterized protein</fullName>
    </submittedName>
</protein>
<dbReference type="Proteomes" id="UP001147695">
    <property type="component" value="Unassembled WGS sequence"/>
</dbReference>
<accession>A0A9W9Q9B7</accession>
<keyword evidence="1" id="KW-1133">Transmembrane helix</keyword>
<sequence length="121" mass="13664">MNGDPIVEPPDEDAWWVTVPVYAGLILGGSGWVMEYVIGEIQNRRATIEDKSQHMLKASRAMSIPVPTHDIPRDDDETIIDGAEIIAIGFLAEIVNGRVLIDEKRIAIFKNRRVRRSKERL</sequence>
<comment type="caution">
    <text evidence="2">The sequence shown here is derived from an EMBL/GenBank/DDBJ whole genome shotgun (WGS) entry which is preliminary data.</text>
</comment>
<organism evidence="2 3">
    <name type="scientific">Penicillium brevicompactum</name>
    <dbReference type="NCBI Taxonomy" id="5074"/>
    <lineage>
        <taxon>Eukaryota</taxon>
        <taxon>Fungi</taxon>
        <taxon>Dikarya</taxon>
        <taxon>Ascomycota</taxon>
        <taxon>Pezizomycotina</taxon>
        <taxon>Eurotiomycetes</taxon>
        <taxon>Eurotiomycetidae</taxon>
        <taxon>Eurotiales</taxon>
        <taxon>Aspergillaceae</taxon>
        <taxon>Penicillium</taxon>
    </lineage>
</organism>
<keyword evidence="1" id="KW-0812">Transmembrane</keyword>